<dbReference type="InterPro" id="IPR004841">
    <property type="entry name" value="AA-permease/SLC12A_dom"/>
</dbReference>
<feature type="transmembrane region" description="Helical" evidence="7">
    <location>
        <begin position="251"/>
        <end position="270"/>
    </location>
</feature>
<sequence length="339" mass="37297">MSLSEKKTHAIEPVRSIDDVMVGDVEENRNGEFKRSLSPRQIHVISLGSNIGSGLFIATGKALANSGPGNMIICYGLLCSAVWGILQSLAEMTTAFPVSGNFIDYADRWVDLALAFGAGFAEWLGWAAIIGSEATFFDVLVQYWAKDSFPLGASLTIFLVVCMFIFVFPNKWFGWFGYVTYLIKIVTCGSSGYVHHGNTWIDLPAFKNGFAGFANTFLLALWAVSDQVFIGIIRGEARNPRYSMAHATKLVFFRASVVYMLAITFITILVPSDDGRLLGSSGTVYVASRILRTMSHQKLISEFLAKIDDKGRPRVALLTKCLVANLNFPRISTGIREGR</sequence>
<dbReference type="PROSITE" id="PS00218">
    <property type="entry name" value="AMINO_ACID_PERMEASE_1"/>
    <property type="match status" value="1"/>
</dbReference>
<feature type="transmembrane region" description="Helical" evidence="7">
    <location>
        <begin position="149"/>
        <end position="168"/>
    </location>
</feature>
<evidence type="ECO:0000256" key="7">
    <source>
        <dbReference type="SAM" id="Phobius"/>
    </source>
</evidence>
<proteinExistence type="predicted"/>
<keyword evidence="6 7" id="KW-0472">Membrane</keyword>
<evidence type="ECO:0000313" key="9">
    <source>
        <dbReference type="EMBL" id="KAE8416584.1"/>
    </source>
</evidence>
<keyword evidence="10" id="KW-1185">Reference proteome</keyword>
<comment type="subcellular location">
    <subcellularLocation>
        <location evidence="1">Membrane</location>
        <topology evidence="1">Multi-pass membrane protein</topology>
    </subcellularLocation>
</comment>
<protein>
    <submittedName>
        <fullName evidence="9">Amino acid permease-domain-containing protein</fullName>
    </submittedName>
</protein>
<name>A0ABQ6WHH2_9EURO</name>
<evidence type="ECO:0000256" key="4">
    <source>
        <dbReference type="ARBA" id="ARBA00022970"/>
    </source>
</evidence>
<evidence type="ECO:0000256" key="5">
    <source>
        <dbReference type="ARBA" id="ARBA00022989"/>
    </source>
</evidence>
<evidence type="ECO:0000259" key="8">
    <source>
        <dbReference type="Pfam" id="PF00324"/>
    </source>
</evidence>
<keyword evidence="2" id="KW-0813">Transport</keyword>
<dbReference type="Proteomes" id="UP000325395">
    <property type="component" value="Unassembled WGS sequence"/>
</dbReference>
<dbReference type="PANTHER" id="PTHR43341">
    <property type="entry name" value="AMINO ACID PERMEASE"/>
    <property type="match status" value="1"/>
</dbReference>
<gene>
    <name evidence="9" type="ORF">BDV36DRAFT_284475</name>
</gene>
<evidence type="ECO:0000256" key="6">
    <source>
        <dbReference type="ARBA" id="ARBA00023136"/>
    </source>
</evidence>
<evidence type="ECO:0000256" key="1">
    <source>
        <dbReference type="ARBA" id="ARBA00004141"/>
    </source>
</evidence>
<feature type="transmembrane region" description="Helical" evidence="7">
    <location>
        <begin position="109"/>
        <end position="129"/>
    </location>
</feature>
<dbReference type="PIRSF" id="PIRSF006060">
    <property type="entry name" value="AA_transporter"/>
    <property type="match status" value="1"/>
</dbReference>
<feature type="transmembrane region" description="Helical" evidence="7">
    <location>
        <begin position="175"/>
        <end position="194"/>
    </location>
</feature>
<dbReference type="Pfam" id="PF00324">
    <property type="entry name" value="AA_permease"/>
    <property type="match status" value="1"/>
</dbReference>
<dbReference type="InterPro" id="IPR050524">
    <property type="entry name" value="APC_YAT"/>
</dbReference>
<organism evidence="9 10">
    <name type="scientific">Aspergillus pseudocaelatus</name>
    <dbReference type="NCBI Taxonomy" id="1825620"/>
    <lineage>
        <taxon>Eukaryota</taxon>
        <taxon>Fungi</taxon>
        <taxon>Dikarya</taxon>
        <taxon>Ascomycota</taxon>
        <taxon>Pezizomycotina</taxon>
        <taxon>Eurotiomycetes</taxon>
        <taxon>Eurotiomycetidae</taxon>
        <taxon>Eurotiales</taxon>
        <taxon>Aspergillaceae</taxon>
        <taxon>Aspergillus</taxon>
        <taxon>Aspergillus subgen. Circumdati</taxon>
    </lineage>
</organism>
<keyword evidence="4" id="KW-0029">Amino-acid transport</keyword>
<evidence type="ECO:0000313" key="10">
    <source>
        <dbReference type="Proteomes" id="UP000325395"/>
    </source>
</evidence>
<reference evidence="9 10" key="1">
    <citation type="submission" date="2019-04" db="EMBL/GenBank/DDBJ databases">
        <authorList>
            <consortium name="DOE Joint Genome Institute"/>
            <person name="Mondo S."/>
            <person name="Kjaerbolling I."/>
            <person name="Vesth T."/>
            <person name="Frisvad J.C."/>
            <person name="Nybo J.L."/>
            <person name="Theobald S."/>
            <person name="Kildgaard S."/>
            <person name="Isbrandt T."/>
            <person name="Kuo A."/>
            <person name="Sato A."/>
            <person name="Lyhne E.K."/>
            <person name="Kogle M.E."/>
            <person name="Wiebenga A."/>
            <person name="Kun R.S."/>
            <person name="Lubbers R.J."/>
            <person name="Makela M.R."/>
            <person name="Barry K."/>
            <person name="Chovatia M."/>
            <person name="Clum A."/>
            <person name="Daum C."/>
            <person name="Haridas S."/>
            <person name="He G."/>
            <person name="LaButti K."/>
            <person name="Lipzen A."/>
            <person name="Riley R."/>
            <person name="Salamov A."/>
            <person name="Simmons B.A."/>
            <person name="Magnuson J.K."/>
            <person name="Henrissat B."/>
            <person name="Mortensen U.H."/>
            <person name="Larsen T.O."/>
            <person name="Devries R.P."/>
            <person name="Grigoriev I.V."/>
            <person name="Machida M."/>
            <person name="Baker S.E."/>
            <person name="Andersen M.R."/>
            <person name="Cantor M.N."/>
            <person name="Hua S.X."/>
        </authorList>
    </citation>
    <scope>NUCLEOTIDE SEQUENCE [LARGE SCALE GENOMIC DNA]</scope>
    <source>
        <strain evidence="9 10">CBS 117616</strain>
    </source>
</reference>
<dbReference type="Gene3D" id="1.20.1740.10">
    <property type="entry name" value="Amino acid/polyamine transporter I"/>
    <property type="match status" value="1"/>
</dbReference>
<accession>A0ABQ6WHH2</accession>
<keyword evidence="5 7" id="KW-1133">Transmembrane helix</keyword>
<feature type="domain" description="Amino acid permease/ SLC12A" evidence="8">
    <location>
        <begin position="42"/>
        <end position="282"/>
    </location>
</feature>
<dbReference type="EMBL" id="ML735750">
    <property type="protein sequence ID" value="KAE8416584.1"/>
    <property type="molecule type" value="Genomic_DNA"/>
</dbReference>
<dbReference type="InterPro" id="IPR004840">
    <property type="entry name" value="Amino_acid_permease_CS"/>
</dbReference>
<keyword evidence="3 7" id="KW-0812">Transmembrane</keyword>
<dbReference type="PANTHER" id="PTHR43341:SF4">
    <property type="entry name" value="ARGININE PERMEASE CAN1-RELATED"/>
    <property type="match status" value="1"/>
</dbReference>
<feature type="transmembrane region" description="Helical" evidence="7">
    <location>
        <begin position="209"/>
        <end position="230"/>
    </location>
</feature>
<evidence type="ECO:0000256" key="3">
    <source>
        <dbReference type="ARBA" id="ARBA00022692"/>
    </source>
</evidence>
<evidence type="ECO:0000256" key="2">
    <source>
        <dbReference type="ARBA" id="ARBA00022448"/>
    </source>
</evidence>